<dbReference type="SFLD" id="SFLDS00003">
    <property type="entry name" value="Haloacid_Dehalogenase"/>
    <property type="match status" value="1"/>
</dbReference>
<dbReference type="EC" id="3.1.3.18" evidence="4"/>
<dbReference type="OrthoDB" id="9793014at2"/>
<dbReference type="InterPro" id="IPR050155">
    <property type="entry name" value="HAD-like_hydrolase_sf"/>
</dbReference>
<comment type="catalytic activity">
    <reaction evidence="1">
        <text>2-phosphoglycolate + H2O = glycolate + phosphate</text>
        <dbReference type="Rhea" id="RHEA:14369"/>
        <dbReference type="ChEBI" id="CHEBI:15377"/>
        <dbReference type="ChEBI" id="CHEBI:29805"/>
        <dbReference type="ChEBI" id="CHEBI:43474"/>
        <dbReference type="ChEBI" id="CHEBI:58033"/>
        <dbReference type="EC" id="3.1.3.18"/>
    </reaction>
</comment>
<dbReference type="PANTHER" id="PTHR43434:SF1">
    <property type="entry name" value="PHOSPHOGLYCOLATE PHOSPHATASE"/>
    <property type="match status" value="1"/>
</dbReference>
<dbReference type="SUPFAM" id="SSF56784">
    <property type="entry name" value="HAD-like"/>
    <property type="match status" value="1"/>
</dbReference>
<dbReference type="Proteomes" id="UP000282125">
    <property type="component" value="Unassembled WGS sequence"/>
</dbReference>
<dbReference type="InterPro" id="IPR006439">
    <property type="entry name" value="HAD-SF_hydro_IA"/>
</dbReference>
<evidence type="ECO:0000313" key="6">
    <source>
        <dbReference type="Proteomes" id="UP000282125"/>
    </source>
</evidence>
<evidence type="ECO:0000256" key="1">
    <source>
        <dbReference type="ARBA" id="ARBA00000830"/>
    </source>
</evidence>
<proteinExistence type="inferred from homology"/>
<comment type="caution">
    <text evidence="5">The sequence shown here is derived from an EMBL/GenBank/DDBJ whole genome shotgun (WGS) entry which is preliminary data.</text>
</comment>
<keyword evidence="6" id="KW-1185">Reference proteome</keyword>
<evidence type="ECO:0000256" key="3">
    <source>
        <dbReference type="ARBA" id="ARBA00006171"/>
    </source>
</evidence>
<comment type="pathway">
    <text evidence="2">Organic acid metabolism; glycolate biosynthesis; glycolate from 2-phosphoglycolate: step 1/1.</text>
</comment>
<dbReference type="Pfam" id="PF13419">
    <property type="entry name" value="HAD_2"/>
    <property type="match status" value="1"/>
</dbReference>
<dbReference type="GO" id="GO:0005829">
    <property type="term" value="C:cytosol"/>
    <property type="evidence" value="ECO:0007669"/>
    <property type="project" value="TreeGrafter"/>
</dbReference>
<dbReference type="Gene3D" id="1.10.150.240">
    <property type="entry name" value="Putative phosphatase, domain 2"/>
    <property type="match status" value="1"/>
</dbReference>
<dbReference type="EMBL" id="RRAZ01000012">
    <property type="protein sequence ID" value="RRH74763.1"/>
    <property type="molecule type" value="Genomic_DNA"/>
</dbReference>
<evidence type="ECO:0000256" key="4">
    <source>
        <dbReference type="ARBA" id="ARBA00013078"/>
    </source>
</evidence>
<dbReference type="InterPro" id="IPR023214">
    <property type="entry name" value="HAD_sf"/>
</dbReference>
<evidence type="ECO:0000313" key="5">
    <source>
        <dbReference type="EMBL" id="RRH74763.1"/>
    </source>
</evidence>
<dbReference type="NCBIfam" id="TIGR01549">
    <property type="entry name" value="HAD-SF-IA-v1"/>
    <property type="match status" value="1"/>
</dbReference>
<dbReference type="Gene3D" id="3.40.50.1000">
    <property type="entry name" value="HAD superfamily/HAD-like"/>
    <property type="match status" value="1"/>
</dbReference>
<dbReference type="InterPro" id="IPR041492">
    <property type="entry name" value="HAD_2"/>
</dbReference>
<protein>
    <recommendedName>
        <fullName evidence="4">phosphoglycolate phosphatase</fullName>
        <ecNumber evidence="4">3.1.3.18</ecNumber>
    </recommendedName>
</protein>
<dbReference type="AlphaFoldDB" id="A0A3P3DKR3"/>
<accession>A0A3P3DKR3</accession>
<evidence type="ECO:0000256" key="2">
    <source>
        <dbReference type="ARBA" id="ARBA00004818"/>
    </source>
</evidence>
<dbReference type="SFLD" id="SFLDG01129">
    <property type="entry name" value="C1.5:_HAD__Beta-PGM__Phosphata"/>
    <property type="match status" value="1"/>
</dbReference>
<dbReference type="RefSeq" id="WP_124964810.1">
    <property type="nucleotide sequence ID" value="NZ_RRAZ01000012.1"/>
</dbReference>
<dbReference type="GO" id="GO:0008967">
    <property type="term" value="F:phosphoglycolate phosphatase activity"/>
    <property type="evidence" value="ECO:0007669"/>
    <property type="project" value="UniProtKB-EC"/>
</dbReference>
<keyword evidence="5" id="KW-0378">Hydrolase</keyword>
<comment type="similarity">
    <text evidence="3">Belongs to the HAD-like hydrolase superfamily. CbbY/CbbZ/Gph/YieH family.</text>
</comment>
<dbReference type="PANTHER" id="PTHR43434">
    <property type="entry name" value="PHOSPHOGLYCOLATE PHOSPHATASE"/>
    <property type="match status" value="1"/>
</dbReference>
<reference evidence="5 6" key="1">
    <citation type="submission" date="2018-11" db="EMBL/GenBank/DDBJ databases">
        <title>Gemmobacter sp. nov., YIM 102744-1 draft genome.</title>
        <authorList>
            <person name="Li G."/>
            <person name="Jiang Y."/>
        </authorList>
    </citation>
    <scope>NUCLEOTIDE SEQUENCE [LARGE SCALE GENOMIC DNA]</scope>
    <source>
        <strain evidence="5 6">YIM 102744-1</strain>
    </source>
</reference>
<sequence length="220" mass="23233">MPSLVFDLDGTLIDSAPDIAAALNQVLKDEGLAPLSLAQVIGFIGNGIPALIAKARTHYGLSDARQEVMLAAMLGCYRHDQTRLYPGVREALSSLKAGGYRLGLCTNKNLGPTHEVLAACGLAEFFEVVIGGDSLAVKKPDSAPLQAAFAALGGTPFLYIGDSEVDEETARRAALPFAFFTGGYCHLPEERLTFALKFDSFAGLPEAVRGLAFTAPETSV</sequence>
<organism evidence="5 6">
    <name type="scientific">Falsigemmobacter faecalis</name>
    <dbReference type="NCBI Taxonomy" id="2488730"/>
    <lineage>
        <taxon>Bacteria</taxon>
        <taxon>Pseudomonadati</taxon>
        <taxon>Pseudomonadota</taxon>
        <taxon>Alphaproteobacteria</taxon>
        <taxon>Rhodobacterales</taxon>
        <taxon>Paracoccaceae</taxon>
        <taxon>Falsigemmobacter</taxon>
    </lineage>
</organism>
<dbReference type="PRINTS" id="PR00413">
    <property type="entry name" value="HADHALOGNASE"/>
</dbReference>
<name>A0A3P3DKR3_9RHOB</name>
<dbReference type="InterPro" id="IPR023198">
    <property type="entry name" value="PGP-like_dom2"/>
</dbReference>
<dbReference type="GO" id="GO:0006281">
    <property type="term" value="P:DNA repair"/>
    <property type="evidence" value="ECO:0007669"/>
    <property type="project" value="TreeGrafter"/>
</dbReference>
<dbReference type="InterPro" id="IPR036412">
    <property type="entry name" value="HAD-like_sf"/>
</dbReference>
<gene>
    <name evidence="5" type="ORF">EG244_09680</name>
</gene>